<protein>
    <submittedName>
        <fullName evidence="11">ABC transporter permease</fullName>
    </submittedName>
</protein>
<feature type="domain" description="ABC3 transporter permease C-terminal" evidence="9">
    <location>
        <begin position="321"/>
        <end position="433"/>
    </location>
</feature>
<keyword evidence="4 8" id="KW-1133">Transmembrane helix</keyword>
<feature type="transmembrane region" description="Helical" evidence="8">
    <location>
        <begin position="403"/>
        <end position="423"/>
    </location>
</feature>
<feature type="compositionally biased region" description="Low complexity" evidence="7">
    <location>
        <begin position="1"/>
        <end position="11"/>
    </location>
</feature>
<evidence type="ECO:0000313" key="12">
    <source>
        <dbReference type="Proteomes" id="UP001595748"/>
    </source>
</evidence>
<dbReference type="InterPro" id="IPR025857">
    <property type="entry name" value="MacB_PCD"/>
</dbReference>
<feature type="region of interest" description="Disordered" evidence="7">
    <location>
        <begin position="1"/>
        <end position="25"/>
    </location>
</feature>
<feature type="transmembrane region" description="Helical" evidence="8">
    <location>
        <begin position="48"/>
        <end position="68"/>
    </location>
</feature>
<dbReference type="Pfam" id="PF12704">
    <property type="entry name" value="MacB_PCD"/>
    <property type="match status" value="1"/>
</dbReference>
<evidence type="ECO:0000259" key="10">
    <source>
        <dbReference type="Pfam" id="PF12704"/>
    </source>
</evidence>
<dbReference type="InterPro" id="IPR050250">
    <property type="entry name" value="Macrolide_Exporter_MacB"/>
</dbReference>
<feature type="transmembrane region" description="Helical" evidence="8">
    <location>
        <begin position="317"/>
        <end position="342"/>
    </location>
</feature>
<organism evidence="11 12">
    <name type="scientific">Deinococcus antarcticus</name>
    <dbReference type="NCBI Taxonomy" id="1298767"/>
    <lineage>
        <taxon>Bacteria</taxon>
        <taxon>Thermotogati</taxon>
        <taxon>Deinococcota</taxon>
        <taxon>Deinococci</taxon>
        <taxon>Deinococcales</taxon>
        <taxon>Deinococcaceae</taxon>
        <taxon>Deinococcus</taxon>
    </lineage>
</organism>
<feature type="domain" description="MacB-like periplasmic core" evidence="10">
    <location>
        <begin position="47"/>
        <end position="280"/>
    </location>
</feature>
<dbReference type="RefSeq" id="WP_380081108.1">
    <property type="nucleotide sequence ID" value="NZ_JBHRZF010000233.1"/>
</dbReference>
<evidence type="ECO:0000256" key="5">
    <source>
        <dbReference type="ARBA" id="ARBA00023136"/>
    </source>
</evidence>
<evidence type="ECO:0000256" key="3">
    <source>
        <dbReference type="ARBA" id="ARBA00022692"/>
    </source>
</evidence>
<evidence type="ECO:0000256" key="8">
    <source>
        <dbReference type="SAM" id="Phobius"/>
    </source>
</evidence>
<evidence type="ECO:0000256" key="7">
    <source>
        <dbReference type="SAM" id="MobiDB-lite"/>
    </source>
</evidence>
<dbReference type="PANTHER" id="PTHR30572:SF4">
    <property type="entry name" value="ABC TRANSPORTER PERMEASE YTRF"/>
    <property type="match status" value="1"/>
</dbReference>
<keyword evidence="2" id="KW-1003">Cell membrane</keyword>
<reference evidence="12" key="1">
    <citation type="journal article" date="2019" name="Int. J. Syst. Evol. Microbiol.">
        <title>The Global Catalogue of Microorganisms (GCM) 10K type strain sequencing project: providing services to taxonomists for standard genome sequencing and annotation.</title>
        <authorList>
            <consortium name="The Broad Institute Genomics Platform"/>
            <consortium name="The Broad Institute Genome Sequencing Center for Infectious Disease"/>
            <person name="Wu L."/>
            <person name="Ma J."/>
        </authorList>
    </citation>
    <scope>NUCLEOTIDE SEQUENCE [LARGE SCALE GENOMIC DNA]</scope>
    <source>
        <strain evidence="12">CCTCC AB 2013263</strain>
    </source>
</reference>
<dbReference type="Pfam" id="PF02687">
    <property type="entry name" value="FtsX"/>
    <property type="match status" value="1"/>
</dbReference>
<evidence type="ECO:0000256" key="2">
    <source>
        <dbReference type="ARBA" id="ARBA00022475"/>
    </source>
</evidence>
<comment type="subcellular location">
    <subcellularLocation>
        <location evidence="1">Cell membrane</location>
        <topology evidence="1">Multi-pass membrane protein</topology>
    </subcellularLocation>
</comment>
<comment type="caution">
    <text evidence="11">The sequence shown here is derived from an EMBL/GenBank/DDBJ whole genome shotgun (WGS) entry which is preliminary data.</text>
</comment>
<keyword evidence="5 8" id="KW-0472">Membrane</keyword>
<comment type="similarity">
    <text evidence="6">Belongs to the ABC-4 integral membrane protein family.</text>
</comment>
<dbReference type="EMBL" id="JBHRZF010000233">
    <property type="protein sequence ID" value="MFC3863175.1"/>
    <property type="molecule type" value="Genomic_DNA"/>
</dbReference>
<feature type="transmembrane region" description="Helical" evidence="8">
    <location>
        <begin position="363"/>
        <end position="391"/>
    </location>
</feature>
<evidence type="ECO:0000313" key="11">
    <source>
        <dbReference type="EMBL" id="MFC3863175.1"/>
    </source>
</evidence>
<evidence type="ECO:0000256" key="4">
    <source>
        <dbReference type="ARBA" id="ARBA00022989"/>
    </source>
</evidence>
<accession>A0ABV8ACV0</accession>
<dbReference type="InterPro" id="IPR003838">
    <property type="entry name" value="ABC3_permease_C"/>
</dbReference>
<keyword evidence="3 8" id="KW-0812">Transmembrane</keyword>
<dbReference type="PANTHER" id="PTHR30572">
    <property type="entry name" value="MEMBRANE COMPONENT OF TRANSPORTER-RELATED"/>
    <property type="match status" value="1"/>
</dbReference>
<keyword evidence="12" id="KW-1185">Reference proteome</keyword>
<evidence type="ECO:0000256" key="6">
    <source>
        <dbReference type="ARBA" id="ARBA00038076"/>
    </source>
</evidence>
<gene>
    <name evidence="11" type="ORF">ACFOPQ_20645</name>
</gene>
<dbReference type="Proteomes" id="UP001595748">
    <property type="component" value="Unassembled WGS sequence"/>
</dbReference>
<name>A0ABV8ACV0_9DEIO</name>
<evidence type="ECO:0000256" key="1">
    <source>
        <dbReference type="ARBA" id="ARBA00004651"/>
    </source>
</evidence>
<evidence type="ECO:0000259" key="9">
    <source>
        <dbReference type="Pfam" id="PF02687"/>
    </source>
</evidence>
<sequence>MTTTSTPATSTAPPPVHTEPRRKGGGLGLSGAFTIAIRAILGTPMRSMLTALGVIIGVAAVVALTAIGQGSTAGITRNLENLGTNLLTVQSARGAPGGGLVRGGPRQTITVKDAEALATTFTDRVAGIAPTAQTSAQAKLGSNNTQASVIGTWPAYETVRNSPVEAGSYFTQADQDSKKRTAVIGHQVLVDLFGEDAQASDAVGQRIRVGSVNFTITGVLPDKGDSGFGNANGQVLIPLSTYLQRFSRTNSAGGQPTVNNVYIQARDAKDLMQLQTDVTDLLTVRHDQTDPENLDFQVQNQADSLASLNSIRNTLTILVGAIAGISLLVGGIGIMNIMLVSVTERTREIGVRKALGAKPRDILTQFLVEASLLSIGGGIIGLILGAALAFAGKAFNITPVFSPAPIVVAFLFSALVGVFFGYYPAARAAKLDPVDSLRYE</sequence>
<proteinExistence type="inferred from homology"/>